<sequence>MSAPENDENGAPKPPEYDRGTLLIAGGIFVGFALLLYFLPAIMTAIGGDNPWAAGAAVAAVLVLPFLGLWLRGRARRKLR</sequence>
<dbReference type="OrthoDB" id="8451465at2"/>
<gene>
    <name evidence="2" type="ORF">DEM25_008635</name>
</gene>
<feature type="transmembrane region" description="Helical" evidence="1">
    <location>
        <begin position="52"/>
        <end position="71"/>
    </location>
</feature>
<dbReference type="Proteomes" id="UP000246132">
    <property type="component" value="Unassembled WGS sequence"/>
</dbReference>
<organism evidence="2 3">
    <name type="scientific">Oceaniradius stylonematis</name>
    <dbReference type="NCBI Taxonomy" id="2184161"/>
    <lineage>
        <taxon>Bacteria</taxon>
        <taxon>Pseudomonadati</taxon>
        <taxon>Pseudomonadota</taxon>
        <taxon>Alphaproteobacteria</taxon>
        <taxon>Hyphomicrobiales</taxon>
        <taxon>Ahrensiaceae</taxon>
        <taxon>Oceaniradius</taxon>
    </lineage>
</organism>
<keyword evidence="1" id="KW-0812">Transmembrane</keyword>
<evidence type="ECO:0000313" key="3">
    <source>
        <dbReference type="Proteomes" id="UP000246132"/>
    </source>
</evidence>
<dbReference type="EMBL" id="QFWV02000004">
    <property type="protein sequence ID" value="RKF07794.1"/>
    <property type="molecule type" value="Genomic_DNA"/>
</dbReference>
<keyword evidence="3" id="KW-1185">Reference proteome</keyword>
<proteinExistence type="predicted"/>
<dbReference type="AlphaFoldDB" id="A0A3A8AMA8"/>
<protein>
    <submittedName>
        <fullName evidence="2">Uncharacterized protein</fullName>
    </submittedName>
</protein>
<evidence type="ECO:0000256" key="1">
    <source>
        <dbReference type="SAM" id="Phobius"/>
    </source>
</evidence>
<comment type="caution">
    <text evidence="2">The sequence shown here is derived from an EMBL/GenBank/DDBJ whole genome shotgun (WGS) entry which is preliminary data.</text>
</comment>
<dbReference type="RefSeq" id="WP_109768576.1">
    <property type="nucleotide sequence ID" value="NZ_CP159474.1"/>
</dbReference>
<evidence type="ECO:0000313" key="2">
    <source>
        <dbReference type="EMBL" id="RKF07794.1"/>
    </source>
</evidence>
<keyword evidence="1" id="KW-1133">Transmembrane helix</keyword>
<keyword evidence="1" id="KW-0472">Membrane</keyword>
<name>A0A3A8AMA8_9HYPH</name>
<accession>A0A3A8AMA8</accession>
<feature type="transmembrane region" description="Helical" evidence="1">
    <location>
        <begin position="21"/>
        <end position="46"/>
    </location>
</feature>
<reference evidence="2 3" key="1">
    <citation type="journal article" date="2018" name="Int. J. Syst. Bacteriol.">
        <title>Oceaniradius stylonemae gen. nov., sp. nov., isolated from a red alga, Stylonema cornu-cervi.</title>
        <authorList>
            <person name="Jeong S."/>
        </authorList>
    </citation>
    <scope>NUCLEOTIDE SEQUENCE [LARGE SCALE GENOMIC DNA]</scope>
    <source>
        <strain evidence="2 3">StC1</strain>
    </source>
</reference>